<feature type="transmembrane region" description="Helical" evidence="10">
    <location>
        <begin position="2803"/>
        <end position="2825"/>
    </location>
</feature>
<dbReference type="GO" id="GO:0005790">
    <property type="term" value="C:smooth endoplasmic reticulum"/>
    <property type="evidence" value="ECO:0007669"/>
    <property type="project" value="TreeGrafter"/>
</dbReference>
<dbReference type="Pfam" id="PF02026">
    <property type="entry name" value="RyR"/>
    <property type="match status" value="2"/>
</dbReference>
<dbReference type="Proteomes" id="UP000887581">
    <property type="component" value="Unplaced"/>
</dbReference>
<dbReference type="GO" id="GO:0030018">
    <property type="term" value="C:Z disc"/>
    <property type="evidence" value="ECO:0007669"/>
    <property type="project" value="TreeGrafter"/>
</dbReference>
<dbReference type="SUPFAM" id="SSF47473">
    <property type="entry name" value="EF-hand"/>
    <property type="match status" value="1"/>
</dbReference>
<dbReference type="InterPro" id="IPR003032">
    <property type="entry name" value="Ryanodine_rcpt"/>
</dbReference>
<dbReference type="GO" id="GO:0034704">
    <property type="term" value="C:calcium channel complex"/>
    <property type="evidence" value="ECO:0007669"/>
    <property type="project" value="TreeGrafter"/>
</dbReference>
<dbReference type="WBParaSite" id="sdigi.contig5.g669.t1">
    <property type="protein sequence ID" value="sdigi.contig5.g669.t1"/>
    <property type="gene ID" value="sdigi.contig5.g669"/>
</dbReference>
<dbReference type="Pfam" id="PF01365">
    <property type="entry name" value="RYDR_ITPR"/>
    <property type="match status" value="1"/>
</dbReference>
<feature type="transmembrane region" description="Helical" evidence="10">
    <location>
        <begin position="2612"/>
        <end position="2629"/>
    </location>
</feature>
<keyword evidence="9" id="KW-0407">Ion channel</keyword>
<keyword evidence="3 10" id="KW-0812">Transmembrane</keyword>
<dbReference type="Gene3D" id="1.10.238.10">
    <property type="entry name" value="EF-hand"/>
    <property type="match status" value="1"/>
</dbReference>
<dbReference type="Gene3D" id="1.10.490.160">
    <property type="match status" value="1"/>
</dbReference>
<dbReference type="GO" id="GO:0005219">
    <property type="term" value="F:ryanodine-sensitive calcium-release channel activity"/>
    <property type="evidence" value="ECO:0007669"/>
    <property type="project" value="InterPro"/>
</dbReference>
<dbReference type="GO" id="GO:0042383">
    <property type="term" value="C:sarcolemma"/>
    <property type="evidence" value="ECO:0007669"/>
    <property type="project" value="TreeGrafter"/>
</dbReference>
<dbReference type="Pfam" id="PF08454">
    <property type="entry name" value="RIH_assoc"/>
    <property type="match status" value="1"/>
</dbReference>
<dbReference type="SMART" id="SM00054">
    <property type="entry name" value="EFh"/>
    <property type="match status" value="2"/>
</dbReference>
<evidence type="ECO:0000256" key="6">
    <source>
        <dbReference type="ARBA" id="ARBA00023065"/>
    </source>
</evidence>
<feature type="transmembrane region" description="Helical" evidence="10">
    <location>
        <begin position="2845"/>
        <end position="2870"/>
    </location>
</feature>
<keyword evidence="7 10" id="KW-0472">Membrane</keyword>
<comment type="subcellular location">
    <subcellularLocation>
        <location evidence="1">Endomembrane system</location>
        <topology evidence="1">Multi-pass membrane protein</topology>
    </subcellularLocation>
</comment>
<dbReference type="GO" id="GO:0006941">
    <property type="term" value="P:striated muscle contraction"/>
    <property type="evidence" value="ECO:0007669"/>
    <property type="project" value="TreeGrafter"/>
</dbReference>
<organism evidence="12 13">
    <name type="scientific">Setaria digitata</name>
    <dbReference type="NCBI Taxonomy" id="48799"/>
    <lineage>
        <taxon>Eukaryota</taxon>
        <taxon>Metazoa</taxon>
        <taxon>Ecdysozoa</taxon>
        <taxon>Nematoda</taxon>
        <taxon>Chromadorea</taxon>
        <taxon>Rhabditida</taxon>
        <taxon>Spirurina</taxon>
        <taxon>Spiruromorpha</taxon>
        <taxon>Filarioidea</taxon>
        <taxon>Setariidae</taxon>
        <taxon>Setaria</taxon>
    </lineage>
</organism>
<evidence type="ECO:0000313" key="12">
    <source>
        <dbReference type="Proteomes" id="UP000887581"/>
    </source>
</evidence>
<keyword evidence="5 10" id="KW-1133">Transmembrane helix</keyword>
<feature type="transmembrane region" description="Helical" evidence="10">
    <location>
        <begin position="2665"/>
        <end position="2687"/>
    </location>
</feature>
<dbReference type="PANTHER" id="PTHR46399">
    <property type="entry name" value="B30.2/SPRY DOMAIN-CONTAINING PROTEIN"/>
    <property type="match status" value="1"/>
</dbReference>
<feature type="domain" description="EF-hand" evidence="11">
    <location>
        <begin position="2193"/>
        <end position="2228"/>
    </location>
</feature>
<dbReference type="GO" id="GO:0006874">
    <property type="term" value="P:intracellular calcium ion homeostasis"/>
    <property type="evidence" value="ECO:0007669"/>
    <property type="project" value="InterPro"/>
</dbReference>
<keyword evidence="12" id="KW-1185">Reference proteome</keyword>
<accession>A0A915Q2X8</accession>
<evidence type="ECO:0000256" key="9">
    <source>
        <dbReference type="ARBA" id="ARBA00023303"/>
    </source>
</evidence>
<evidence type="ECO:0000256" key="1">
    <source>
        <dbReference type="ARBA" id="ARBA00004127"/>
    </source>
</evidence>
<dbReference type="InterPro" id="IPR005821">
    <property type="entry name" value="Ion_trans_dom"/>
</dbReference>
<sequence length="3050" mass="349425">MFRLMKCKAVLDDSVGMMLDDEAEYDQCPMDETLQQQLREFCSSLVDKIGCVKNEENNELEELVILEDTNSWVDQLAQLVIRVPPPLTGEENNVNHNGTENFRHMICTMLKSWATSSVIESNDLIRRMFSLLLRQYTGVAEMMKALSQTYVLHERNIEDVQDFIENLVQVRELLNVQFESAEEAVLKRGLWKLMNNRIFFQHPDLMRLLTVHENVMSIMMNVLTAQQGAADHGEHVEHMESMEEITNAEESKDASEMVVACSRFLCYFCRTSRHNQKAMFEHLSFLLDNATMLLARPSLRGSVPLDIAYSSFMDNSELALALKEEELDKVTVYLSRCGLQPNSELVTKGYPDIGWDPVEGERYIDFLRFCVWINGESVEENANLVIRLLIRRPECLGIALKGEGQGLFSAFKEAIALSEDIRALEENKNRTVFHSALLREHPQYPNKETEGEDYVDLGAATLDFYSSLVDLLAKCAPDKINIQAGKGDCMRARAILRSLISLDDLGQILALRFTIPNLIASTSIDDGGPLPGLLPSHKQSVLLFLDRVYGIDSQEMLFHFLEKSFLPDLRAATMMDSPCSVESDTALALNRYLCNAVLPLLTNHSYYFADAEHHAALLDTTLHTVYSMNRLRSLTKNQRDAVSDFLVAITHELPPAMMVKLMRKVITDIQEMDENLVVPLRILTLHYERCTKYYGLGNAYGMASEVEKRLSMLLFYAIFDSLGSRQYDPELFGKALPCLTAIGSAISPDYTLTSTGDETDKIQKSKDHGIWNPDPIDASEIHFDDDLESVIAKFAEHFHDSWASRKIEKGWNYGELYSRQALTHPRLKPFALLPEFEKNFYQERCAECLRALLVWNYSIELMDHDAADKAVQSSASLNTSIENFNPKPVDLSNMTLEKDMMGIAEKMAEESHKIWAKKVFVDLARGGTMPPQLVPWELLTDFERRKDRFRAAEILKFLQYHGYRVWSSGKAEPSAERIKSESERSSVEKRFAYNLLKKLIQYLEQASSKMKTIKPSQELTRQNSFKKEGQDVKFFEKVVLPLMHAYFNAHKNYFLASSIVQTGMASDKEKEMVANLFCRLASLLRIKNHAFGSVAKITVRCLQGLTQALDLKTLVKINSDIVRTGLLTFFNNCADDLFFAVEELRNGGQYSLLRGRNLKSWVSLEFANQMIIPVLTTMFAHLALNHFGNDLLLDEIQAACYKILDSAYLMNSLAVTTSQRKSIAYEMDKHRPALGQCLAAFAGCFPVAFLEDKFNKNNKYSLLAKTQDQSVQVQEMLQNLLVHLPQLDKLLTDVEQVGQSGVMYRDQPVIYDVDLPLICSYLTYWWQLGPDSNNRSAVAVTDVSSEHINRIFRSLLQMIRNHIGVENSSWLCRINFFSVQIIPYVSFDAVKDYILPVAERLRRLAEKAYKEEEHTRTHPDDADEGTVAEDNARLVRDVYAYFPILMKYTDLHRAQWLKAPSWETDGIYENVAVIFKIWSLSQHFKREELNFMAQYEDESVAVGTGEMKTGKAAIAERKKKRREGQMRKDKHASSIVIACLKRLLPVGLNVFGGRELDIVQQAKEKFLAKEPEDKIREFVRSLLDIPAKTDPTDKNAWQLNLYRKIGKSQMRNKDVMTQDEVVEKITSMGQVVSILHVTEHPQGSMVNAWKTMISSQRKRAVVACFRMIPLYGIPRTRQEIKSGKCVLSTDYAWYERYERFVLFDLPVAAVNSLFLNHFLGTATFFCCAQYVVVLPQETSKFKKENRWEQILTLQRRRMAISLITASHLYRMEIHRAINFFLPAFNKLWLEEEDVGQDALIKELTFAHEREEQTHAKSGDEDLLTDEKEERCQAPPDPLRQLIQCFQRAATSEQSQTISIANDSLFVNFAQVMSKSVHIEDENEGGEDEGELDQAQKEEISQALRAEQAVLADRGAAIMCLMYLSASNGEPSDMVAEALQLGIHLLNGGNNKIQKMLIDYLQLKKDVRFFTSLAGLMNKCSVLNLEMYERQIKAEGLGMGAELAAGANQNLNDSEFTCSLFRFLQLTCEGHNLEFQNYLRTQPGHTTSVNLINCTVDYLLRLQESVMDFYWHYSSKDVIDESGKEYFLRAIHVCSQGPCTGNQMTLANSRLWDAINGFFFLFAHMMEKLYKNSTQLELLREFLNLQKDMIVLMLSMLEGNVLNGSIGKQMVDALVESEQNVEMILKFSDMFLKLKDLTTSQAFQDFDTNRDGWISPKEFQRAMESQKMYSVEEITYLMMCTDVNNDGKVDYMEFTERFHNPARDIGFNVAVLLTNLKEHITSDPRLEKIIKQASSLLEYFDPYLGRIEIMGSSKKVEKIYFEIQESWDSKNSFLFNVLQDDGGDQGKLEAFINFCEDTIFEMQHAAEISAGDAADSKIERAKKQRDYFLQQTSAGAQISATFKTGYNYGINVANALKPANVKKIFSTTAAALKSMTWAQLIFAIITMSVKASLKIAMFMYLVTCTLFRFCYYLMTAERDELEYATPVWPSLQQYHRACNYDVFGVRLPPTHSQIPTTFQGQSKSEVTSAPTLIQQPETVMKSSAATQQASSLYETQSISGTAHYNQAISPAISEYGVADYYEPKIAEQIPPRSRGSLLNMLARNFKTIEKTTLYLAFFINVILLFHRIQIVDDSVTADEGTESVYISGVMLPYTSYEVTGWMLAQLLYWISVLHAVASFALLVSFYQLKIPLITFKREKEVARRLMFDGCWLTEDDDEERSLVNTVFWYIDRIVISSKSFPMKYWDKFVRRKTKHKFRDQVDEETLIAILGEDKPATDTTFDYRYACWLWLGVILTNGQFLYRVHYLLCSALGVFVSPFFYAFHLIDVVLSFPMLKAILQSVTHNLQQLILTIMMTLVVVYLYTVLAFNFFRKFYVQESEGEEPDRKCHNMLTCFIYHFYAGVRAGGGIGDELESPYGDDLEYWRMLYDISFFFFVIIILLAIMQGLIIDAFGELRDQQESATEKLESSCFICDIGKETFDRLPRGFEIHTSKEHNFANYLFFLQHLVNKDETEYTGQETYVREKYDNRDWEFFPVGECFMKQYEDQLLQS</sequence>
<dbReference type="InterPro" id="IPR018247">
    <property type="entry name" value="EF_Hand_1_Ca_BS"/>
</dbReference>
<name>A0A915Q2X8_9BILA</name>
<dbReference type="FunFam" id="1.10.287.70:FF:000017">
    <property type="entry name" value="ryanodine receptor isoform X2"/>
    <property type="match status" value="1"/>
</dbReference>
<dbReference type="PROSITE" id="PS00018">
    <property type="entry name" value="EF_HAND_1"/>
    <property type="match status" value="2"/>
</dbReference>
<dbReference type="SUPFAM" id="SSF100909">
    <property type="entry name" value="IP3 receptor type 1 binding core, domain 2"/>
    <property type="match status" value="1"/>
</dbReference>
<protein>
    <submittedName>
        <fullName evidence="13">EF-hand domain-containing protein</fullName>
    </submittedName>
</protein>
<dbReference type="PANTHER" id="PTHR46399:SF8">
    <property type="entry name" value="B30.2_SPRY DOMAIN-CONTAINING PROTEIN"/>
    <property type="match status" value="1"/>
</dbReference>
<dbReference type="FunFam" id="1.10.490.160:FF:000006">
    <property type="entry name" value="Protein CBR-LIPL-6"/>
    <property type="match status" value="1"/>
</dbReference>
<dbReference type="Pfam" id="PF13499">
    <property type="entry name" value="EF-hand_7"/>
    <property type="match status" value="1"/>
</dbReference>
<evidence type="ECO:0000256" key="4">
    <source>
        <dbReference type="ARBA" id="ARBA00022837"/>
    </source>
</evidence>
<dbReference type="InterPro" id="IPR000699">
    <property type="entry name" value="RIH_dom"/>
</dbReference>
<dbReference type="PROSITE" id="PS50222">
    <property type="entry name" value="EF_HAND_2"/>
    <property type="match status" value="1"/>
</dbReference>
<keyword evidence="4" id="KW-0106">Calcium</keyword>
<evidence type="ECO:0000256" key="10">
    <source>
        <dbReference type="SAM" id="Phobius"/>
    </source>
</evidence>
<dbReference type="Pfam" id="PF21119">
    <property type="entry name" value="RYDR_Jsol"/>
    <property type="match status" value="1"/>
</dbReference>
<evidence type="ECO:0000256" key="5">
    <source>
        <dbReference type="ARBA" id="ARBA00022989"/>
    </source>
</evidence>
<evidence type="ECO:0000256" key="3">
    <source>
        <dbReference type="ARBA" id="ARBA00022692"/>
    </source>
</evidence>
<dbReference type="GO" id="GO:0014808">
    <property type="term" value="P:release of sequestered calcium ion into cytosol by sarcoplasmic reticulum"/>
    <property type="evidence" value="ECO:0007669"/>
    <property type="project" value="TreeGrafter"/>
</dbReference>
<dbReference type="CDD" id="cd00051">
    <property type="entry name" value="EFh"/>
    <property type="match status" value="1"/>
</dbReference>
<dbReference type="Pfam" id="PF00520">
    <property type="entry name" value="Ion_trans"/>
    <property type="match status" value="1"/>
</dbReference>
<dbReference type="InterPro" id="IPR015925">
    <property type="entry name" value="Ryanodine_IP3_receptor"/>
</dbReference>
<dbReference type="InterPro" id="IPR011992">
    <property type="entry name" value="EF-hand-dom_pair"/>
</dbReference>
<dbReference type="InterPro" id="IPR002048">
    <property type="entry name" value="EF_hand_dom"/>
</dbReference>
<dbReference type="Pfam" id="PF06459">
    <property type="entry name" value="RR_TM4-6"/>
    <property type="match status" value="1"/>
</dbReference>
<keyword evidence="6" id="KW-0406">Ion transport</keyword>
<dbReference type="GO" id="GO:0033017">
    <property type="term" value="C:sarcoplasmic reticulum membrane"/>
    <property type="evidence" value="ECO:0007669"/>
    <property type="project" value="TreeGrafter"/>
</dbReference>
<dbReference type="InterPro" id="IPR035910">
    <property type="entry name" value="RyR/IP3R_RIH_dom_sf"/>
</dbReference>
<reference evidence="13" key="1">
    <citation type="submission" date="2022-11" db="UniProtKB">
        <authorList>
            <consortium name="WormBaseParasite"/>
        </authorList>
    </citation>
    <scope>IDENTIFICATION</scope>
</reference>
<proteinExistence type="predicted"/>
<keyword evidence="2" id="KW-0813">Transport</keyword>
<evidence type="ECO:0000256" key="7">
    <source>
        <dbReference type="ARBA" id="ARBA00023136"/>
    </source>
</evidence>
<dbReference type="Gene3D" id="1.10.287.70">
    <property type="match status" value="1"/>
</dbReference>
<dbReference type="InterPro" id="IPR048581">
    <property type="entry name" value="RYDR_Jsol"/>
</dbReference>
<evidence type="ECO:0000256" key="8">
    <source>
        <dbReference type="ARBA" id="ARBA00023286"/>
    </source>
</evidence>
<evidence type="ECO:0000259" key="11">
    <source>
        <dbReference type="PROSITE" id="PS50222"/>
    </source>
</evidence>
<feature type="transmembrane region" description="Helical" evidence="10">
    <location>
        <begin position="2929"/>
        <end position="2948"/>
    </location>
</feature>
<dbReference type="FunFam" id="1.10.238.10:FF:000132">
    <property type="entry name" value="Ryanodine receptor 44F"/>
    <property type="match status" value="1"/>
</dbReference>
<dbReference type="InterPro" id="IPR009460">
    <property type="entry name" value="Ryanrecept_TM4-6"/>
</dbReference>
<dbReference type="GO" id="GO:0005509">
    <property type="term" value="F:calcium ion binding"/>
    <property type="evidence" value="ECO:0007669"/>
    <property type="project" value="InterPro"/>
</dbReference>
<dbReference type="InterPro" id="IPR013662">
    <property type="entry name" value="RIH_assoc-dom"/>
</dbReference>
<keyword evidence="8" id="KW-1071">Ligand-gated ion channel</keyword>
<evidence type="ECO:0000256" key="2">
    <source>
        <dbReference type="ARBA" id="ARBA00022448"/>
    </source>
</evidence>
<evidence type="ECO:0000313" key="13">
    <source>
        <dbReference type="WBParaSite" id="sdigi.contig5.g669.t1"/>
    </source>
</evidence>